<keyword evidence="8" id="KW-0547">Nucleotide-binding</keyword>
<feature type="chain" id="PRO_5001637271" description="N-acetylgalactosaminide beta-1,3-galactosyltransferase" evidence="12">
    <location>
        <begin position="24"/>
        <end position="365"/>
    </location>
</feature>
<proteinExistence type="inferred from homology"/>
<dbReference type="GO" id="GO:0016263">
    <property type="term" value="F:glycoprotein-N-acetylgalactosamine 3-beta-galactosyltransferase activity"/>
    <property type="evidence" value="ECO:0007669"/>
    <property type="project" value="UniProtKB-EC"/>
</dbReference>
<evidence type="ECO:0000256" key="2">
    <source>
        <dbReference type="ARBA" id="ARBA00004922"/>
    </source>
</evidence>
<dbReference type="Pfam" id="PF02434">
    <property type="entry name" value="Fringe"/>
    <property type="match status" value="1"/>
</dbReference>
<comment type="subcellular location">
    <subcellularLocation>
        <location evidence="1">Membrane</location>
        <topology evidence="1">Single-pass type II membrane protein</topology>
    </subcellularLocation>
</comment>
<comment type="similarity">
    <text evidence="3">Belongs to the glycosyltransferase 31 family. Beta3-Gal-T subfamily.</text>
</comment>
<keyword evidence="5" id="KW-0328">Glycosyltransferase</keyword>
<keyword evidence="9" id="KW-0735">Signal-anchor</keyword>
<comment type="pathway">
    <text evidence="2">Protein modification; protein glycosylation.</text>
</comment>
<dbReference type="AlphaFoldDB" id="A0A067C0A7"/>
<dbReference type="PANTHER" id="PTHR23033">
    <property type="entry name" value="BETA1,3-GALACTOSYLTRANSFERASE"/>
    <property type="match status" value="1"/>
</dbReference>
<sequence>MQRCGLALLYWAMLMMMARHTTGGRASQRSVRPELCALDLDASNAALDLVRIAPARDAPRVLCFVNTISPHHETKARAIQDTWGRRCDKLVFLSNATDPTIGAVTLDAPSDHDHLWQKHKASLAYIWATYGHAYDWFYKADDDAYVILENLRAYLRSPEIAMQTDLVPLQLGHRFRLPDDLIEYYVQDKAVLDEYRRRWTDGWVFNSGGPGYAMNKLYMQRAVASFPSRRCLSDETSDMVPDDAAIAFCMAWAGATPTNTRDLHGRERWHANNPQGVYWTNPTAFAPSMWFNEFHRDLGGVQWQRDCCSAETIAYHYVSPQLMRHIERQLYECRPSGPSAQPTQLHWVDQKSPQPILDNGMYSWS</sequence>
<dbReference type="EMBL" id="KK583247">
    <property type="protein sequence ID" value="KDO23973.1"/>
    <property type="molecule type" value="Genomic_DNA"/>
</dbReference>
<evidence type="ECO:0000256" key="6">
    <source>
        <dbReference type="ARBA" id="ARBA00022679"/>
    </source>
</evidence>
<dbReference type="Proteomes" id="UP000030745">
    <property type="component" value="Unassembled WGS sequence"/>
</dbReference>
<evidence type="ECO:0000256" key="1">
    <source>
        <dbReference type="ARBA" id="ARBA00004606"/>
    </source>
</evidence>
<evidence type="ECO:0000256" key="12">
    <source>
        <dbReference type="SAM" id="SignalP"/>
    </source>
</evidence>
<keyword evidence="15" id="KW-1185">Reference proteome</keyword>
<evidence type="ECO:0000256" key="8">
    <source>
        <dbReference type="ARBA" id="ARBA00022741"/>
    </source>
</evidence>
<dbReference type="InterPro" id="IPR003378">
    <property type="entry name" value="Fringe-like_glycosylTrfase"/>
</dbReference>
<dbReference type="InterPro" id="IPR026050">
    <property type="entry name" value="C1GALT1/C1GALT1_chp1"/>
</dbReference>
<keyword evidence="10" id="KW-1133">Transmembrane helix</keyword>
<dbReference type="GO" id="GO:0000166">
    <property type="term" value="F:nucleotide binding"/>
    <property type="evidence" value="ECO:0007669"/>
    <property type="project" value="UniProtKB-KW"/>
</dbReference>
<dbReference type="PANTHER" id="PTHR23033:SF14">
    <property type="entry name" value="GLYCOPROTEIN-N-ACETYLGALACTOSAMINE 3-BETA-GALACTOSYLTRANSFERASE 1-RELATED"/>
    <property type="match status" value="1"/>
</dbReference>
<evidence type="ECO:0000256" key="3">
    <source>
        <dbReference type="ARBA" id="ARBA00006462"/>
    </source>
</evidence>
<feature type="signal peptide" evidence="12">
    <location>
        <begin position="1"/>
        <end position="23"/>
    </location>
</feature>
<dbReference type="EC" id="2.4.1.122" evidence="4"/>
<keyword evidence="11" id="KW-0472">Membrane</keyword>
<organism evidence="14 15">
    <name type="scientific">Saprolegnia parasitica (strain CBS 223.65)</name>
    <dbReference type="NCBI Taxonomy" id="695850"/>
    <lineage>
        <taxon>Eukaryota</taxon>
        <taxon>Sar</taxon>
        <taxon>Stramenopiles</taxon>
        <taxon>Oomycota</taxon>
        <taxon>Saprolegniomycetes</taxon>
        <taxon>Saprolegniales</taxon>
        <taxon>Saprolegniaceae</taxon>
        <taxon>Saprolegnia</taxon>
    </lineage>
</organism>
<dbReference type="OrthoDB" id="414175at2759"/>
<evidence type="ECO:0000313" key="14">
    <source>
        <dbReference type="EMBL" id="KDO23973.1"/>
    </source>
</evidence>
<evidence type="ECO:0000256" key="4">
    <source>
        <dbReference type="ARBA" id="ARBA00012557"/>
    </source>
</evidence>
<dbReference type="OMA" id="AFHYVHE"/>
<feature type="domain" description="Fringe-like glycosyltransferase" evidence="13">
    <location>
        <begin position="61"/>
        <end position="265"/>
    </location>
</feature>
<evidence type="ECO:0000256" key="10">
    <source>
        <dbReference type="ARBA" id="ARBA00022989"/>
    </source>
</evidence>
<evidence type="ECO:0000313" key="15">
    <source>
        <dbReference type="Proteomes" id="UP000030745"/>
    </source>
</evidence>
<keyword evidence="12" id="KW-0732">Signal</keyword>
<gene>
    <name evidence="14" type="ORF">SPRG_10670</name>
</gene>
<evidence type="ECO:0000256" key="9">
    <source>
        <dbReference type="ARBA" id="ARBA00022968"/>
    </source>
</evidence>
<dbReference type="GeneID" id="24132768"/>
<accession>A0A067C0A7</accession>
<dbReference type="VEuPathDB" id="FungiDB:SPRG_10670"/>
<dbReference type="RefSeq" id="XP_012205294.1">
    <property type="nucleotide sequence ID" value="XM_012349904.1"/>
</dbReference>
<keyword evidence="7" id="KW-0812">Transmembrane</keyword>
<keyword evidence="6" id="KW-0808">Transferase</keyword>
<dbReference type="Gene3D" id="3.90.550.50">
    <property type="match status" value="1"/>
</dbReference>
<name>A0A067C0A7_SAPPC</name>
<reference evidence="14 15" key="1">
    <citation type="journal article" date="2013" name="PLoS Genet.">
        <title>Distinctive expansion of potential virulence genes in the genome of the oomycete fish pathogen Saprolegnia parasitica.</title>
        <authorList>
            <person name="Jiang R.H."/>
            <person name="de Bruijn I."/>
            <person name="Haas B.J."/>
            <person name="Belmonte R."/>
            <person name="Lobach L."/>
            <person name="Christie J."/>
            <person name="van den Ackerveken G."/>
            <person name="Bottin A."/>
            <person name="Bulone V."/>
            <person name="Diaz-Moreno S.M."/>
            <person name="Dumas B."/>
            <person name="Fan L."/>
            <person name="Gaulin E."/>
            <person name="Govers F."/>
            <person name="Grenville-Briggs L.J."/>
            <person name="Horner N.R."/>
            <person name="Levin J.Z."/>
            <person name="Mammella M."/>
            <person name="Meijer H.J."/>
            <person name="Morris P."/>
            <person name="Nusbaum C."/>
            <person name="Oome S."/>
            <person name="Phillips A.J."/>
            <person name="van Rooyen D."/>
            <person name="Rzeszutek E."/>
            <person name="Saraiva M."/>
            <person name="Secombes C.J."/>
            <person name="Seidl M.F."/>
            <person name="Snel B."/>
            <person name="Stassen J.H."/>
            <person name="Sykes S."/>
            <person name="Tripathy S."/>
            <person name="van den Berg H."/>
            <person name="Vega-Arreguin J.C."/>
            <person name="Wawra S."/>
            <person name="Young S.K."/>
            <person name="Zeng Q."/>
            <person name="Dieguez-Uribeondo J."/>
            <person name="Russ C."/>
            <person name="Tyler B.M."/>
            <person name="van West P."/>
        </authorList>
    </citation>
    <scope>NUCLEOTIDE SEQUENCE [LARGE SCALE GENOMIC DNA]</scope>
    <source>
        <strain evidence="14 15">CBS 223.65</strain>
    </source>
</reference>
<dbReference type="GO" id="GO:0016020">
    <property type="term" value="C:membrane"/>
    <property type="evidence" value="ECO:0007669"/>
    <property type="project" value="UniProtKB-SubCell"/>
</dbReference>
<protein>
    <recommendedName>
        <fullName evidence="4">N-acetylgalactosaminide beta-1,3-galactosyltransferase</fullName>
        <ecNumber evidence="4">2.4.1.122</ecNumber>
    </recommendedName>
</protein>
<evidence type="ECO:0000256" key="5">
    <source>
        <dbReference type="ARBA" id="ARBA00022676"/>
    </source>
</evidence>
<evidence type="ECO:0000256" key="7">
    <source>
        <dbReference type="ARBA" id="ARBA00022692"/>
    </source>
</evidence>
<dbReference type="STRING" id="695850.A0A067C0A7"/>
<evidence type="ECO:0000256" key="11">
    <source>
        <dbReference type="ARBA" id="ARBA00023136"/>
    </source>
</evidence>
<evidence type="ECO:0000259" key="13">
    <source>
        <dbReference type="Pfam" id="PF02434"/>
    </source>
</evidence>
<dbReference type="KEGG" id="spar:SPRG_10670"/>